<keyword evidence="3" id="KW-1185">Reference proteome</keyword>
<proteinExistence type="predicted"/>
<dbReference type="InterPro" id="IPR036047">
    <property type="entry name" value="F-box-like_dom_sf"/>
</dbReference>
<dbReference type="PROSITE" id="PS50181">
    <property type="entry name" value="FBOX"/>
    <property type="match status" value="1"/>
</dbReference>
<feature type="domain" description="F-box" evidence="1">
    <location>
        <begin position="5"/>
        <end position="51"/>
    </location>
</feature>
<comment type="caution">
    <text evidence="2">The sequence shown here is derived from an EMBL/GenBank/DDBJ whole genome shotgun (WGS) entry which is preliminary data.</text>
</comment>
<name>A0A1Y1XAJ9_9FUNG</name>
<dbReference type="CDD" id="cd09917">
    <property type="entry name" value="F-box_SF"/>
    <property type="match status" value="1"/>
</dbReference>
<evidence type="ECO:0000313" key="3">
    <source>
        <dbReference type="Proteomes" id="UP000193498"/>
    </source>
</evidence>
<dbReference type="InParanoid" id="A0A1Y1XAJ9"/>
<organism evidence="2 3">
    <name type="scientific">Basidiobolus meristosporus CBS 931.73</name>
    <dbReference type="NCBI Taxonomy" id="1314790"/>
    <lineage>
        <taxon>Eukaryota</taxon>
        <taxon>Fungi</taxon>
        <taxon>Fungi incertae sedis</taxon>
        <taxon>Zoopagomycota</taxon>
        <taxon>Entomophthoromycotina</taxon>
        <taxon>Basidiobolomycetes</taxon>
        <taxon>Basidiobolales</taxon>
        <taxon>Basidiobolaceae</taxon>
        <taxon>Basidiobolus</taxon>
    </lineage>
</organism>
<dbReference type="AlphaFoldDB" id="A0A1Y1XAJ9"/>
<accession>A0A1Y1XAJ9</accession>
<dbReference type="SUPFAM" id="SSF81383">
    <property type="entry name" value="F-box domain"/>
    <property type="match status" value="1"/>
</dbReference>
<evidence type="ECO:0000259" key="1">
    <source>
        <dbReference type="PROSITE" id="PS50181"/>
    </source>
</evidence>
<dbReference type="Proteomes" id="UP000193498">
    <property type="component" value="Unassembled WGS sequence"/>
</dbReference>
<dbReference type="EMBL" id="MCFE01000659">
    <property type="protein sequence ID" value="ORX82801.1"/>
    <property type="molecule type" value="Genomic_DNA"/>
</dbReference>
<gene>
    <name evidence="2" type="ORF">K493DRAFT_307763</name>
</gene>
<sequence>MLQNNGLFEVLPLELWDKIISYFTIWDILRLSQTQKAFETYIAKQEAFLEQAFHEFLPNSGISKVKGTLQGSCYDIELDKAPGPLKLRFPNILTIESNSNTLRQFHVLHQISTLQRQSTKAFQSACMFQTSGAAAEYKQQPPVSMELRELAMLQLSWRESYPLPVDFVFLLTKYGERFWYNTYFGYMDNLWHGMHWGNTRSGPLRLIHLNRECTQSEAPAVFLEIAGRFQVPTLSVLLDVSAGSPTYGQVFIKEGIQEPKWVDWSVTDFLVRISDYACEDWVEADLFTVIDHLFLSQNSSLESRISL</sequence>
<dbReference type="InterPro" id="IPR001810">
    <property type="entry name" value="F-box_dom"/>
</dbReference>
<protein>
    <recommendedName>
        <fullName evidence="1">F-box domain-containing protein</fullName>
    </recommendedName>
</protein>
<evidence type="ECO:0000313" key="2">
    <source>
        <dbReference type="EMBL" id="ORX82801.1"/>
    </source>
</evidence>
<reference evidence="2 3" key="1">
    <citation type="submission" date="2016-07" db="EMBL/GenBank/DDBJ databases">
        <title>Pervasive Adenine N6-methylation of Active Genes in Fungi.</title>
        <authorList>
            <consortium name="DOE Joint Genome Institute"/>
            <person name="Mondo S.J."/>
            <person name="Dannebaum R.O."/>
            <person name="Kuo R.C."/>
            <person name="Labutti K."/>
            <person name="Haridas S."/>
            <person name="Kuo A."/>
            <person name="Salamov A."/>
            <person name="Ahrendt S.R."/>
            <person name="Lipzen A."/>
            <person name="Sullivan W."/>
            <person name="Andreopoulos W.B."/>
            <person name="Clum A."/>
            <person name="Lindquist E."/>
            <person name="Daum C."/>
            <person name="Ramamoorthy G.K."/>
            <person name="Gryganskyi A."/>
            <person name="Culley D."/>
            <person name="Magnuson J.K."/>
            <person name="James T.Y."/>
            <person name="O'Malley M.A."/>
            <person name="Stajich J.E."/>
            <person name="Spatafora J.W."/>
            <person name="Visel A."/>
            <person name="Grigoriev I.V."/>
        </authorList>
    </citation>
    <scope>NUCLEOTIDE SEQUENCE [LARGE SCALE GENOMIC DNA]</scope>
    <source>
        <strain evidence="2 3">CBS 931.73</strain>
    </source>
</reference>